<dbReference type="Proteomes" id="UP001501495">
    <property type="component" value="Unassembled WGS sequence"/>
</dbReference>
<protein>
    <recommendedName>
        <fullName evidence="3">AttH domain-containing protein</fullName>
    </recommendedName>
</protein>
<comment type="caution">
    <text evidence="1">The sequence shown here is derived from an EMBL/GenBank/DDBJ whole genome shotgun (WGS) entry which is preliminary data.</text>
</comment>
<accession>A0ABP7Y1T3</accession>
<dbReference type="InterPro" id="IPR023374">
    <property type="entry name" value="AttH-like_dom_sf"/>
</dbReference>
<keyword evidence="2" id="KW-1185">Reference proteome</keyword>
<reference evidence="2" key="1">
    <citation type="journal article" date="2019" name="Int. J. Syst. Evol. Microbiol.">
        <title>The Global Catalogue of Microorganisms (GCM) 10K type strain sequencing project: providing services to taxonomists for standard genome sequencing and annotation.</title>
        <authorList>
            <consortium name="The Broad Institute Genomics Platform"/>
            <consortium name="The Broad Institute Genome Sequencing Center for Infectious Disease"/>
            <person name="Wu L."/>
            <person name="Ma J."/>
        </authorList>
    </citation>
    <scope>NUCLEOTIDE SEQUENCE [LARGE SCALE GENOMIC DNA]</scope>
    <source>
        <strain evidence="2">JCM 16703</strain>
    </source>
</reference>
<evidence type="ECO:0000313" key="2">
    <source>
        <dbReference type="Proteomes" id="UP001501495"/>
    </source>
</evidence>
<name>A0ABP7Y1T3_9ACTN</name>
<dbReference type="SUPFAM" id="SSF159245">
    <property type="entry name" value="AttH-like"/>
    <property type="match status" value="1"/>
</dbReference>
<dbReference type="RefSeq" id="WP_344735497.1">
    <property type="nucleotide sequence ID" value="NZ_BAAAZH010000036.1"/>
</dbReference>
<gene>
    <name evidence="1" type="ORF">GCM10022215_42040</name>
</gene>
<proteinExistence type="predicted"/>
<dbReference type="EMBL" id="BAAAZH010000036">
    <property type="protein sequence ID" value="GAA4129484.1"/>
    <property type="molecule type" value="Genomic_DNA"/>
</dbReference>
<organism evidence="1 2">
    <name type="scientific">Nocardioides fonticola</name>
    <dbReference type="NCBI Taxonomy" id="450363"/>
    <lineage>
        <taxon>Bacteria</taxon>
        <taxon>Bacillati</taxon>
        <taxon>Actinomycetota</taxon>
        <taxon>Actinomycetes</taxon>
        <taxon>Propionibacteriales</taxon>
        <taxon>Nocardioidaceae</taxon>
        <taxon>Nocardioides</taxon>
    </lineage>
</organism>
<evidence type="ECO:0000313" key="1">
    <source>
        <dbReference type="EMBL" id="GAA4129484.1"/>
    </source>
</evidence>
<dbReference type="Gene3D" id="2.40.370.10">
    <property type="entry name" value="AttH-like domain"/>
    <property type="match status" value="1"/>
</dbReference>
<sequence length="357" mass="39707">MSTVTIVDAWNGPGARDAELTVVRPADHGLHTHADAGLGRRAFEHWYIDARLDSGHTVVGFLTKRRPEESTRATPSIEIIVYAPDGSKRQVNASFPHDACSFSRDDLAVRIGPNTAHVDRTGDRPVLHVHLAADGVALDLAFHCEIDAWMPGRGETHYGPSDHFGWVVAAPRATVTGTLTLDGVVLEARGIGYSDHNWGSGDMRRIIERWHWGRLYLDDYSMLFANVLTQKRLGHHRSQPVMLARGSEIVLSSGEVEITEGPMVFHPGADREHPRWVQLEVPGQVTLRLDVDRVIDAQDLLAEVPVVRTRLLKPLIRLLVGRPGYFRFDSTFTLTVHEPDGVVTRTGRTLHEMVALH</sequence>
<evidence type="ECO:0008006" key="3">
    <source>
        <dbReference type="Google" id="ProtNLM"/>
    </source>
</evidence>